<comment type="caution">
    <text evidence="2">The sequence shown here is derived from an EMBL/GenBank/DDBJ whole genome shotgun (WGS) entry which is preliminary data.</text>
</comment>
<organism evidence="2 3">
    <name type="scientific">Pedobacter cryoconitis</name>
    <dbReference type="NCBI Taxonomy" id="188932"/>
    <lineage>
        <taxon>Bacteria</taxon>
        <taxon>Pseudomonadati</taxon>
        <taxon>Bacteroidota</taxon>
        <taxon>Sphingobacteriia</taxon>
        <taxon>Sphingobacteriales</taxon>
        <taxon>Sphingobacteriaceae</taxon>
        <taxon>Pedobacter</taxon>
    </lineage>
</organism>
<dbReference type="Proteomes" id="UP000521017">
    <property type="component" value="Unassembled WGS sequence"/>
</dbReference>
<keyword evidence="1" id="KW-0472">Membrane</keyword>
<dbReference type="AlphaFoldDB" id="A0A7X0J3D6"/>
<sequence>MLLNKYRVHIVLAFLSIFVVKMFISAAPVFVGDMDKNTIKTVILQLEQEHSSDCDSGKSVLKFIDYKPIDFHNTYTYVPLLVDFGIRNCYIDHFKRYVNPYHPSVPTPPPNFS</sequence>
<reference evidence="2 3" key="1">
    <citation type="submission" date="2020-08" db="EMBL/GenBank/DDBJ databases">
        <title>Genomic Encyclopedia of Type Strains, Phase IV (KMG-V): Genome sequencing to study the core and pangenomes of soil and plant-associated prokaryotes.</title>
        <authorList>
            <person name="Whitman W."/>
        </authorList>
    </citation>
    <scope>NUCLEOTIDE SEQUENCE [LARGE SCALE GENOMIC DNA]</scope>
    <source>
        <strain evidence="2 3">M2T3</strain>
    </source>
</reference>
<dbReference type="RefSeq" id="WP_184625108.1">
    <property type="nucleotide sequence ID" value="NZ_JACHCC010000006.1"/>
</dbReference>
<name>A0A7X0J3D6_9SPHI</name>
<protein>
    <submittedName>
        <fullName evidence="2">Uncharacterized protein</fullName>
    </submittedName>
</protein>
<accession>A0A7X0J3D6</accession>
<keyword evidence="1" id="KW-1133">Transmembrane helix</keyword>
<evidence type="ECO:0000256" key="1">
    <source>
        <dbReference type="SAM" id="Phobius"/>
    </source>
</evidence>
<evidence type="ECO:0000313" key="2">
    <source>
        <dbReference type="EMBL" id="MBB6500369.1"/>
    </source>
</evidence>
<proteinExistence type="predicted"/>
<keyword evidence="1" id="KW-0812">Transmembrane</keyword>
<feature type="transmembrane region" description="Helical" evidence="1">
    <location>
        <begin position="6"/>
        <end position="31"/>
    </location>
</feature>
<dbReference type="EMBL" id="JACHCC010000006">
    <property type="protein sequence ID" value="MBB6500369.1"/>
    <property type="molecule type" value="Genomic_DNA"/>
</dbReference>
<gene>
    <name evidence="2" type="ORF">HDF25_002517</name>
</gene>
<evidence type="ECO:0000313" key="3">
    <source>
        <dbReference type="Proteomes" id="UP000521017"/>
    </source>
</evidence>